<dbReference type="NCBIfam" id="NF047360">
    <property type="entry name" value="tail_chap_PVL"/>
    <property type="match status" value="1"/>
</dbReference>
<reference evidence="1 2" key="1">
    <citation type="submission" date="2021-12" db="EMBL/GenBank/DDBJ databases">
        <title>A phylogenomic analysis of Limosilactobacillus reuteri reveals ancient and stable evolutionary relationships with rodents and birds and zoonotic transmission to humans.</title>
        <authorList>
            <person name="Li F."/>
            <person name="Li X."/>
            <person name="Cheng C."/>
            <person name="Tollenaar S."/>
            <person name="Zhang J.S."/>
            <person name="Simpson D."/>
            <person name="Tasseva G."/>
            <person name="Perez-Munoz M.E."/>
            <person name="Frese S."/>
            <person name="Gaenzle M.G."/>
            <person name="Walter J."/>
            <person name="Zheng J."/>
        </authorList>
    </citation>
    <scope>NUCLEOTIDE SEQUENCE [LARGE SCALE GENOMIC DNA]</scope>
    <source>
        <strain evidence="1 2">WF-AF5-A</strain>
    </source>
</reference>
<dbReference type="Proteomes" id="UP001200032">
    <property type="component" value="Unassembled WGS sequence"/>
</dbReference>
<proteinExistence type="predicted"/>
<keyword evidence="2" id="KW-1185">Reference proteome</keyword>
<protein>
    <submittedName>
        <fullName evidence="1">Glutamyl-tRNA synthetase</fullName>
    </submittedName>
</protein>
<sequence length="115" mass="12998">MPLKLKVQLEGKDSDYERKRPPMLENLLDALKIQRLETEMFGGDKGPTDEQNAKRMDLYAEFASRFWGQGLTKDDILKGVSAVDGFNQMVTAVNLTLGYNAEEDNKNKKSAKNNN</sequence>
<name>A0ABS8RF77_9LACO</name>
<evidence type="ECO:0000313" key="2">
    <source>
        <dbReference type="Proteomes" id="UP001200032"/>
    </source>
</evidence>
<accession>A0ABS8RF77</accession>
<dbReference type="Pfam" id="PF23857">
    <property type="entry name" value="Phage_TAC_19"/>
    <property type="match status" value="1"/>
</dbReference>
<dbReference type="EMBL" id="JAJPDJ010000074">
    <property type="protein sequence ID" value="MCD7139691.1"/>
    <property type="molecule type" value="Genomic_DNA"/>
</dbReference>
<evidence type="ECO:0000313" key="1">
    <source>
        <dbReference type="EMBL" id="MCD7139691.1"/>
    </source>
</evidence>
<gene>
    <name evidence="1" type="ORF">LTY59_10825</name>
</gene>
<dbReference type="InterPro" id="IPR057006">
    <property type="entry name" value="Phage_TAC_19"/>
</dbReference>
<dbReference type="RefSeq" id="WP_231796083.1">
    <property type="nucleotide sequence ID" value="NZ_JAJPDJ010000074.1"/>
</dbReference>
<comment type="caution">
    <text evidence="1">The sequence shown here is derived from an EMBL/GenBank/DDBJ whole genome shotgun (WGS) entry which is preliminary data.</text>
</comment>
<organism evidence="1 2">
    <name type="scientific">Limosilactobacillus balticus</name>
    <dbReference type="NCBI Taxonomy" id="2759747"/>
    <lineage>
        <taxon>Bacteria</taxon>
        <taxon>Bacillati</taxon>
        <taxon>Bacillota</taxon>
        <taxon>Bacilli</taxon>
        <taxon>Lactobacillales</taxon>
        <taxon>Lactobacillaceae</taxon>
        <taxon>Limosilactobacillus</taxon>
    </lineage>
</organism>